<sequence>MPSARATAVLFPVPVADPLLRAVGERFPGAVRPGLPAHLTVLHPFLPEVDEAVLAELAELVARRAPVRVEFTADVAQRHLDAGFVPLRPEPDGPLRELTAELAARWDLRPYDGRYGEPDPHVTIALEVTPQRAREIAEHVAGALPPPALLDEAWLVEFDGAWSLRARLPLRG</sequence>
<dbReference type="InterPro" id="IPR009097">
    <property type="entry name" value="Cyclic_Pdiesterase"/>
</dbReference>
<protein>
    <submittedName>
        <fullName evidence="1">2'-5' RNA ligase family protein</fullName>
    </submittedName>
</protein>
<dbReference type="Pfam" id="PF13563">
    <property type="entry name" value="2_5_RNA_ligase2"/>
    <property type="match status" value="1"/>
</dbReference>
<dbReference type="GO" id="GO:0016874">
    <property type="term" value="F:ligase activity"/>
    <property type="evidence" value="ECO:0007669"/>
    <property type="project" value="UniProtKB-KW"/>
</dbReference>
<dbReference type="EMBL" id="BAAAYK010000038">
    <property type="protein sequence ID" value="GAA3359297.1"/>
    <property type="molecule type" value="Genomic_DNA"/>
</dbReference>
<dbReference type="SUPFAM" id="SSF55144">
    <property type="entry name" value="LigT-like"/>
    <property type="match status" value="1"/>
</dbReference>
<dbReference type="RefSeq" id="WP_344927859.1">
    <property type="nucleotide sequence ID" value="NZ_BAAAYK010000038.1"/>
</dbReference>
<reference evidence="2" key="1">
    <citation type="journal article" date="2019" name="Int. J. Syst. Evol. Microbiol.">
        <title>The Global Catalogue of Microorganisms (GCM) 10K type strain sequencing project: providing services to taxonomists for standard genome sequencing and annotation.</title>
        <authorList>
            <consortium name="The Broad Institute Genomics Platform"/>
            <consortium name="The Broad Institute Genome Sequencing Center for Infectious Disease"/>
            <person name="Wu L."/>
            <person name="Ma J."/>
        </authorList>
    </citation>
    <scope>NUCLEOTIDE SEQUENCE [LARGE SCALE GENOMIC DNA]</scope>
    <source>
        <strain evidence="2">JCM 9687</strain>
    </source>
</reference>
<name>A0ABP6RSF2_9PSEU</name>
<evidence type="ECO:0000313" key="2">
    <source>
        <dbReference type="Proteomes" id="UP001500483"/>
    </source>
</evidence>
<accession>A0ABP6RSF2</accession>
<keyword evidence="2" id="KW-1185">Reference proteome</keyword>
<keyword evidence="1" id="KW-0436">Ligase</keyword>
<dbReference type="Gene3D" id="3.90.1140.10">
    <property type="entry name" value="Cyclic phosphodiesterase"/>
    <property type="match status" value="1"/>
</dbReference>
<dbReference type="Proteomes" id="UP001500483">
    <property type="component" value="Unassembled WGS sequence"/>
</dbReference>
<comment type="caution">
    <text evidence="1">The sequence shown here is derived from an EMBL/GenBank/DDBJ whole genome shotgun (WGS) entry which is preliminary data.</text>
</comment>
<organism evidence="1 2">
    <name type="scientific">Saccharopolyspora gregorii</name>
    <dbReference type="NCBI Taxonomy" id="33914"/>
    <lineage>
        <taxon>Bacteria</taxon>
        <taxon>Bacillati</taxon>
        <taxon>Actinomycetota</taxon>
        <taxon>Actinomycetes</taxon>
        <taxon>Pseudonocardiales</taxon>
        <taxon>Pseudonocardiaceae</taxon>
        <taxon>Saccharopolyspora</taxon>
    </lineage>
</organism>
<gene>
    <name evidence="1" type="ORF">GCM10020366_34740</name>
</gene>
<proteinExistence type="predicted"/>
<evidence type="ECO:0000313" key="1">
    <source>
        <dbReference type="EMBL" id="GAA3359297.1"/>
    </source>
</evidence>